<feature type="compositionally biased region" description="Polar residues" evidence="1">
    <location>
        <begin position="55"/>
        <end position="73"/>
    </location>
</feature>
<dbReference type="EMBL" id="KV921856">
    <property type="protein sequence ID" value="ORE11529.1"/>
    <property type="molecule type" value="Genomic_DNA"/>
</dbReference>
<feature type="compositionally biased region" description="Low complexity" evidence="1">
    <location>
        <begin position="34"/>
        <end position="51"/>
    </location>
</feature>
<evidence type="ECO:0000256" key="1">
    <source>
        <dbReference type="SAM" id="MobiDB-lite"/>
    </source>
</evidence>
<organism evidence="2">
    <name type="scientific">Rhizopus microsporus var. microsporus</name>
    <dbReference type="NCBI Taxonomy" id="86635"/>
    <lineage>
        <taxon>Eukaryota</taxon>
        <taxon>Fungi</taxon>
        <taxon>Fungi incertae sedis</taxon>
        <taxon>Mucoromycota</taxon>
        <taxon>Mucoromycotina</taxon>
        <taxon>Mucoromycetes</taxon>
        <taxon>Mucorales</taxon>
        <taxon>Mucorineae</taxon>
        <taxon>Rhizopodaceae</taxon>
        <taxon>Rhizopus</taxon>
    </lineage>
</organism>
<dbReference type="OrthoDB" id="2382382at2759"/>
<dbReference type="AlphaFoldDB" id="A0A1X0RHN8"/>
<accession>A0A1X0RHN8</accession>
<reference evidence="2" key="1">
    <citation type="journal article" date="2016" name="Proc. Natl. Acad. Sci. U.S.A.">
        <title>Lipid metabolic changes in an early divergent fungus govern the establishment of a mutualistic symbiosis with endobacteria.</title>
        <authorList>
            <person name="Lastovetsky O.A."/>
            <person name="Gaspar M.L."/>
            <person name="Mondo S.J."/>
            <person name="LaButti K.M."/>
            <person name="Sandor L."/>
            <person name="Grigoriev I.V."/>
            <person name="Henry S.A."/>
            <person name="Pawlowska T.E."/>
        </authorList>
    </citation>
    <scope>NUCLEOTIDE SEQUENCE [LARGE SCALE GENOMIC DNA]</scope>
    <source>
        <strain evidence="2">ATCC 52814</strain>
    </source>
</reference>
<dbReference type="VEuPathDB" id="FungiDB:BCV72DRAFT_94119"/>
<name>A0A1X0RHN8_RHIZD</name>
<feature type="region of interest" description="Disordered" evidence="1">
    <location>
        <begin position="30"/>
        <end position="83"/>
    </location>
</feature>
<sequence length="142" mass="16323">MLNYSKNTSSYSSTKSHDSIWRKVGKLLHPKCKSSSSSTSSSSTHSSSFSHRGNESSSTLSTMKSGEFDSQSSHTKRQRKQYVYQEEPPQLIIPPFSPTYLKANEFPYSNFYVKLPDGRWMVRYRDGNRDILRTDFVEGYLI</sequence>
<proteinExistence type="predicted"/>
<evidence type="ECO:0000313" key="2">
    <source>
        <dbReference type="EMBL" id="ORE11529.1"/>
    </source>
</evidence>
<protein>
    <submittedName>
        <fullName evidence="2">Uncharacterized protein</fullName>
    </submittedName>
</protein>
<dbReference type="Proteomes" id="UP000242414">
    <property type="component" value="Unassembled WGS sequence"/>
</dbReference>
<gene>
    <name evidence="2" type="ORF">BCV72DRAFT_94119</name>
</gene>